<evidence type="ECO:0000256" key="1">
    <source>
        <dbReference type="SAM" id="Phobius"/>
    </source>
</evidence>
<keyword evidence="2" id="KW-0732">Signal</keyword>
<comment type="caution">
    <text evidence="3">The sequence shown here is derived from an EMBL/GenBank/DDBJ whole genome shotgun (WGS) entry which is preliminary data.</text>
</comment>
<protein>
    <submittedName>
        <fullName evidence="3">Uncharacterized protein</fullName>
    </submittedName>
</protein>
<sequence length="206" mass="21028">MKSVLVAALFAVGVLAQSPNAPVTAPQKNYNVTRPYANYPYVIGQILPCVYDLLNVDTSSLQLTITLSQANNASAPPYVITNNADVSKTAQWLQSSGNVSFWEHQINYNIPTNATAGNYVVTYTDTSTQTYVKIPITINAAVSATMIPSMASASGSASASSGGASGSGTGAIPQASGNSLSGASGLRLSIAAGAVTAVAGIFIALF</sequence>
<feature type="transmembrane region" description="Helical" evidence="1">
    <location>
        <begin position="186"/>
        <end position="205"/>
    </location>
</feature>
<accession>A0A261Y450</accession>
<dbReference type="Proteomes" id="UP000242875">
    <property type="component" value="Unassembled WGS sequence"/>
</dbReference>
<proteinExistence type="predicted"/>
<keyword evidence="1" id="KW-0472">Membrane</keyword>
<gene>
    <name evidence="3" type="ORF">BZG36_01557</name>
</gene>
<dbReference type="OrthoDB" id="2276720at2759"/>
<keyword evidence="1" id="KW-1133">Transmembrane helix</keyword>
<dbReference type="EMBL" id="MVBO01000017">
    <property type="protein sequence ID" value="OZJ05352.1"/>
    <property type="molecule type" value="Genomic_DNA"/>
</dbReference>
<name>A0A261Y450_9FUNG</name>
<organism evidence="3 4">
    <name type="scientific">Bifiguratus adelaidae</name>
    <dbReference type="NCBI Taxonomy" id="1938954"/>
    <lineage>
        <taxon>Eukaryota</taxon>
        <taxon>Fungi</taxon>
        <taxon>Fungi incertae sedis</taxon>
        <taxon>Mucoromycota</taxon>
        <taxon>Mucoromycotina</taxon>
        <taxon>Endogonomycetes</taxon>
        <taxon>Endogonales</taxon>
        <taxon>Endogonales incertae sedis</taxon>
        <taxon>Bifiguratus</taxon>
    </lineage>
</organism>
<evidence type="ECO:0000313" key="3">
    <source>
        <dbReference type="EMBL" id="OZJ05352.1"/>
    </source>
</evidence>
<feature type="signal peptide" evidence="2">
    <location>
        <begin position="1"/>
        <end position="16"/>
    </location>
</feature>
<keyword evidence="1" id="KW-0812">Transmembrane</keyword>
<evidence type="ECO:0000313" key="4">
    <source>
        <dbReference type="Proteomes" id="UP000242875"/>
    </source>
</evidence>
<feature type="chain" id="PRO_5012785866" evidence="2">
    <location>
        <begin position="17"/>
        <end position="206"/>
    </location>
</feature>
<reference evidence="3 4" key="1">
    <citation type="journal article" date="2017" name="Mycologia">
        <title>Bifiguratus adelaidae, gen. et sp. nov., a new member of Mucoromycotina in endophytic and soil-dwelling habitats.</title>
        <authorList>
            <person name="Torres-Cruz T.J."/>
            <person name="Billingsley Tobias T.L."/>
            <person name="Almatruk M."/>
            <person name="Hesse C."/>
            <person name="Kuske C.R."/>
            <person name="Desiro A."/>
            <person name="Benucci G.M."/>
            <person name="Bonito G."/>
            <person name="Stajich J.E."/>
            <person name="Dunlap C."/>
            <person name="Arnold A.E."/>
            <person name="Porras-Alfaro A."/>
        </authorList>
    </citation>
    <scope>NUCLEOTIDE SEQUENCE [LARGE SCALE GENOMIC DNA]</scope>
    <source>
        <strain evidence="3 4">AZ0501</strain>
    </source>
</reference>
<evidence type="ECO:0000256" key="2">
    <source>
        <dbReference type="SAM" id="SignalP"/>
    </source>
</evidence>
<keyword evidence="4" id="KW-1185">Reference proteome</keyword>
<dbReference type="AlphaFoldDB" id="A0A261Y450"/>